<feature type="region of interest" description="Disordered" evidence="1">
    <location>
        <begin position="70"/>
        <end position="94"/>
    </location>
</feature>
<comment type="caution">
    <text evidence="2">The sequence shown here is derived from an EMBL/GenBank/DDBJ whole genome shotgun (WGS) entry which is preliminary data.</text>
</comment>
<name>A0A656Z6G8_BRUAN</name>
<gene>
    <name evidence="2" type="ORF">AB664_03040</name>
</gene>
<dbReference type="AlphaFoldDB" id="A0A656Z6G8"/>
<sequence length="94" mass="10265">MNGSDLFFDRAFRNRILFTQMTSFPASLPTGGFPERLSSKTIGNENMKKQTLSLIAVMLIAVAAAGCQSTDNKTRDWGNNRSDAPSRSATSQSM</sequence>
<protein>
    <submittedName>
        <fullName evidence="2">Uncharacterized protein</fullName>
    </submittedName>
</protein>
<accession>A0A656Z6G8</accession>
<feature type="compositionally biased region" description="Polar residues" evidence="1">
    <location>
        <begin position="79"/>
        <end position="94"/>
    </location>
</feature>
<evidence type="ECO:0000313" key="2">
    <source>
        <dbReference type="EMBL" id="KYB46263.1"/>
    </source>
</evidence>
<dbReference type="EMBL" id="LUAY01000291">
    <property type="protein sequence ID" value="KYB46263.1"/>
    <property type="molecule type" value="Genomic_DNA"/>
</dbReference>
<proteinExistence type="predicted"/>
<organism evidence="2">
    <name type="scientific">Brucella anthropi</name>
    <name type="common">Ochrobactrum anthropi</name>
    <dbReference type="NCBI Taxonomy" id="529"/>
    <lineage>
        <taxon>Bacteria</taxon>
        <taxon>Pseudomonadati</taxon>
        <taxon>Pseudomonadota</taxon>
        <taxon>Alphaproteobacteria</taxon>
        <taxon>Hyphomicrobiales</taxon>
        <taxon>Brucellaceae</taxon>
        <taxon>Brucella/Ochrobactrum group</taxon>
        <taxon>Brucella</taxon>
    </lineage>
</organism>
<evidence type="ECO:0000256" key="1">
    <source>
        <dbReference type="SAM" id="MobiDB-lite"/>
    </source>
</evidence>
<reference evidence="2" key="1">
    <citation type="submission" date="2016-02" db="EMBL/GenBank/DDBJ databases">
        <title>Genomic sequences of Ochrobactrum anthropi.</title>
        <authorList>
            <person name="Chudasama K.S."/>
            <person name="Thaker V.S."/>
        </authorList>
    </citation>
    <scope>NUCLEOTIDE SEQUENCE [LARGE SCALE GENOMIC DNA]</scope>
    <source>
        <strain evidence="2">SUBG007</strain>
    </source>
</reference>